<dbReference type="Gene3D" id="1.20.120.450">
    <property type="entry name" value="dinb family like domain"/>
    <property type="match status" value="1"/>
</dbReference>
<organism evidence="1 2">
    <name type="scientific">Allopontixanthobacter sediminis</name>
    <dbReference type="NCBI Taxonomy" id="1689985"/>
    <lineage>
        <taxon>Bacteria</taxon>
        <taxon>Pseudomonadati</taxon>
        <taxon>Pseudomonadota</taxon>
        <taxon>Alphaproteobacteria</taxon>
        <taxon>Sphingomonadales</taxon>
        <taxon>Erythrobacteraceae</taxon>
        <taxon>Allopontixanthobacter</taxon>
    </lineage>
</organism>
<protein>
    <submittedName>
        <fullName evidence="1">DUF1993 family protein</fullName>
    </submittedName>
</protein>
<name>A0A845B0L7_9SPHN</name>
<evidence type="ECO:0000313" key="2">
    <source>
        <dbReference type="Proteomes" id="UP000431922"/>
    </source>
</evidence>
<gene>
    <name evidence="1" type="ORF">GRI65_04810</name>
</gene>
<dbReference type="Proteomes" id="UP000431922">
    <property type="component" value="Unassembled WGS sequence"/>
</dbReference>
<sequence length="189" mass="20766">MSPENLLAPTYVQMLTALSAWLRKAEAQLQGGDAADLPAARLAPDMFPLATQIRFACVQALEGVSRLRNKEFPPAVQVLLDEGRGAGDNPGTIADAQTRIGEALTFLQALPDVDPDTDARQTIAHTIPNGMIFDLTAEQYARDWAIAQFYFHVMTAYAILRSRGVDLGKADYIAHMFTYLRPETMPQAE</sequence>
<evidence type="ECO:0000313" key="1">
    <source>
        <dbReference type="EMBL" id="MXP43778.1"/>
    </source>
</evidence>
<dbReference type="InterPro" id="IPR034660">
    <property type="entry name" value="DinB/YfiT-like"/>
</dbReference>
<dbReference type="PANTHER" id="PTHR36922">
    <property type="entry name" value="BLL2446 PROTEIN"/>
    <property type="match status" value="1"/>
</dbReference>
<reference evidence="1 2" key="1">
    <citation type="submission" date="2019-12" db="EMBL/GenBank/DDBJ databases">
        <title>Genomic-based taxomic classification of the family Erythrobacteraceae.</title>
        <authorList>
            <person name="Xu L."/>
        </authorList>
    </citation>
    <scope>NUCLEOTIDE SEQUENCE [LARGE SCALE GENOMIC DNA]</scope>
    <source>
        <strain evidence="1 2">KCTC 42453</strain>
    </source>
</reference>
<accession>A0A845B0L7</accession>
<comment type="caution">
    <text evidence="1">The sequence shown here is derived from an EMBL/GenBank/DDBJ whole genome shotgun (WGS) entry which is preliminary data.</text>
</comment>
<dbReference type="InterPro" id="IPR018531">
    <property type="entry name" value="DUF1993"/>
</dbReference>
<dbReference type="SUPFAM" id="SSF109854">
    <property type="entry name" value="DinB/YfiT-like putative metalloenzymes"/>
    <property type="match status" value="1"/>
</dbReference>
<dbReference type="OrthoDB" id="338237at2"/>
<dbReference type="AlphaFoldDB" id="A0A845B0L7"/>
<dbReference type="Pfam" id="PF09351">
    <property type="entry name" value="DUF1993"/>
    <property type="match status" value="1"/>
</dbReference>
<keyword evidence="2" id="KW-1185">Reference proteome</keyword>
<dbReference type="EMBL" id="WTYL01000001">
    <property type="protein sequence ID" value="MXP43778.1"/>
    <property type="molecule type" value="Genomic_DNA"/>
</dbReference>
<proteinExistence type="predicted"/>
<dbReference type="RefSeq" id="WP_160755351.1">
    <property type="nucleotide sequence ID" value="NZ_WTYL01000001.1"/>
</dbReference>
<dbReference type="PANTHER" id="PTHR36922:SF1">
    <property type="entry name" value="DUF1993 DOMAIN-CONTAINING PROTEIN"/>
    <property type="match status" value="1"/>
</dbReference>